<sequence>MDLQLEGKTALVLGASKGLGRAIAQSLADEDAKVITVARSAGDAEGFHHIAADLDDPAAPEAIIAAVRDLGLSPDILVLNHGGPPPGPAATTTPADFSAVMDRMFNAQLTIAQAFLPTMRERGFGRILAVASTSVIAPIPGLVLSNAVRAMLASWCKTLAAEVAADGVTVNLLLPGQIATDRLESLHAAMAERSGMTAEQLRAKSVAAIPAGRLGRPEEFGDLAAFLASPRASFITGCAIKVDGGQTTTL</sequence>
<dbReference type="PANTHER" id="PTHR42879">
    <property type="entry name" value="3-OXOACYL-(ACYL-CARRIER-PROTEIN) REDUCTASE"/>
    <property type="match status" value="1"/>
</dbReference>
<name>A0ABT5JN26_9SPHN</name>
<dbReference type="Proteomes" id="UP001216558">
    <property type="component" value="Unassembled WGS sequence"/>
</dbReference>
<dbReference type="Gene3D" id="3.40.50.720">
    <property type="entry name" value="NAD(P)-binding Rossmann-like Domain"/>
    <property type="match status" value="1"/>
</dbReference>
<dbReference type="InterPro" id="IPR002347">
    <property type="entry name" value="SDR_fam"/>
</dbReference>
<dbReference type="EMBL" id="JAQQXQ010000003">
    <property type="protein sequence ID" value="MDC8754177.1"/>
    <property type="molecule type" value="Genomic_DNA"/>
</dbReference>
<reference evidence="2 3" key="1">
    <citation type="submission" date="2022-10" db="EMBL/GenBank/DDBJ databases">
        <title>Erythrobacter sp. sf7 Genome sequencing.</title>
        <authorList>
            <person name="Park S."/>
        </authorList>
    </citation>
    <scope>NUCLEOTIDE SEQUENCE [LARGE SCALE GENOMIC DNA]</scope>
    <source>
        <strain evidence="3">sf7</strain>
    </source>
</reference>
<comment type="similarity">
    <text evidence="1">Belongs to the short-chain dehydrogenases/reductases (SDR) family.</text>
</comment>
<organism evidence="2 3">
    <name type="scientific">Erythrobacter fulvus</name>
    <dbReference type="NCBI Taxonomy" id="2987523"/>
    <lineage>
        <taxon>Bacteria</taxon>
        <taxon>Pseudomonadati</taxon>
        <taxon>Pseudomonadota</taxon>
        <taxon>Alphaproteobacteria</taxon>
        <taxon>Sphingomonadales</taxon>
        <taxon>Erythrobacteraceae</taxon>
        <taxon>Erythrobacter/Porphyrobacter group</taxon>
        <taxon>Erythrobacter</taxon>
    </lineage>
</organism>
<dbReference type="SUPFAM" id="SSF51735">
    <property type="entry name" value="NAD(P)-binding Rossmann-fold domains"/>
    <property type="match status" value="1"/>
</dbReference>
<proteinExistence type="inferred from homology"/>
<dbReference type="PRINTS" id="PR00081">
    <property type="entry name" value="GDHRDH"/>
</dbReference>
<dbReference type="InterPro" id="IPR050259">
    <property type="entry name" value="SDR"/>
</dbReference>
<evidence type="ECO:0000313" key="2">
    <source>
        <dbReference type="EMBL" id="MDC8754177.1"/>
    </source>
</evidence>
<evidence type="ECO:0000313" key="3">
    <source>
        <dbReference type="Proteomes" id="UP001216558"/>
    </source>
</evidence>
<comment type="caution">
    <text evidence="2">The sequence shown here is derived from an EMBL/GenBank/DDBJ whole genome shotgun (WGS) entry which is preliminary data.</text>
</comment>
<dbReference type="InterPro" id="IPR036291">
    <property type="entry name" value="NAD(P)-bd_dom_sf"/>
</dbReference>
<gene>
    <name evidence="2" type="ORF">OIK40_05900</name>
</gene>
<accession>A0ABT5JN26</accession>
<dbReference type="PANTHER" id="PTHR42879:SF6">
    <property type="entry name" value="NADPH-DEPENDENT REDUCTASE BACG"/>
    <property type="match status" value="1"/>
</dbReference>
<dbReference type="Pfam" id="PF13561">
    <property type="entry name" value="adh_short_C2"/>
    <property type="match status" value="1"/>
</dbReference>
<dbReference type="RefSeq" id="WP_273676974.1">
    <property type="nucleotide sequence ID" value="NZ_JAQQXQ010000003.1"/>
</dbReference>
<evidence type="ECO:0000256" key="1">
    <source>
        <dbReference type="ARBA" id="ARBA00006484"/>
    </source>
</evidence>
<keyword evidence="3" id="KW-1185">Reference proteome</keyword>
<protein>
    <submittedName>
        <fullName evidence="2">SDR family oxidoreductase</fullName>
    </submittedName>
</protein>